<dbReference type="GO" id="GO:0016491">
    <property type="term" value="F:oxidoreductase activity"/>
    <property type="evidence" value="ECO:0007669"/>
    <property type="project" value="UniProtKB-KW"/>
</dbReference>
<evidence type="ECO:0000259" key="13">
    <source>
        <dbReference type="SMART" id="SM01003"/>
    </source>
</evidence>
<dbReference type="GO" id="GO:0005886">
    <property type="term" value="C:plasma membrane"/>
    <property type="evidence" value="ECO:0007669"/>
    <property type="project" value="TreeGrafter"/>
</dbReference>
<dbReference type="NCBIfam" id="NF006942">
    <property type="entry name" value="PRK09424.1"/>
    <property type="match status" value="1"/>
</dbReference>
<dbReference type="InterPro" id="IPR007698">
    <property type="entry name" value="AlaDH/PNT_NAD(H)-bd"/>
</dbReference>
<gene>
    <name evidence="14" type="ORF">RIF25_04015</name>
</gene>
<accession>A0AAE4FPQ1</accession>
<protein>
    <recommendedName>
        <fullName evidence="9">NAD(P) transhydrogenase subunit alpha part 1</fullName>
        <ecNumber evidence="3">7.1.1.1</ecNumber>
    </recommendedName>
    <alternativeName>
        <fullName evidence="11">Nicotinamide nucleotide transhydrogenase subunit alpha 1</fullName>
    </alternativeName>
    <alternativeName>
        <fullName evidence="10">Pyridine nucleotide transhydrogenase subunit alpha 1</fullName>
    </alternativeName>
</protein>
<dbReference type="Pfam" id="PF01262">
    <property type="entry name" value="AlaDh_PNT_C"/>
    <property type="match status" value="1"/>
</dbReference>
<dbReference type="CDD" id="cd05304">
    <property type="entry name" value="Rubrum_tdh"/>
    <property type="match status" value="1"/>
</dbReference>
<evidence type="ECO:0000256" key="8">
    <source>
        <dbReference type="ARBA" id="ARBA00048202"/>
    </source>
</evidence>
<dbReference type="AlphaFoldDB" id="A0AAE4FPQ1"/>
<dbReference type="GO" id="GO:0006740">
    <property type="term" value="P:NADPH regeneration"/>
    <property type="evidence" value="ECO:0007669"/>
    <property type="project" value="TreeGrafter"/>
</dbReference>
<comment type="function">
    <text evidence="1">The transhydrogenation between NADH and NADP is coupled to respiration and ATP hydrolysis and functions as a proton pump across the membrane.</text>
</comment>
<dbReference type="InterPro" id="IPR036291">
    <property type="entry name" value="NAD(P)-bd_dom_sf"/>
</dbReference>
<dbReference type="EMBL" id="JAVMIP010000002">
    <property type="protein sequence ID" value="MDS3859969.1"/>
    <property type="molecule type" value="Genomic_DNA"/>
</dbReference>
<evidence type="ECO:0000256" key="5">
    <source>
        <dbReference type="ARBA" id="ARBA00022857"/>
    </source>
</evidence>
<keyword evidence="5" id="KW-0521">NADP</keyword>
<evidence type="ECO:0000256" key="3">
    <source>
        <dbReference type="ARBA" id="ARBA00012943"/>
    </source>
</evidence>
<evidence type="ECO:0000256" key="10">
    <source>
        <dbReference type="ARBA" id="ARBA00076996"/>
    </source>
</evidence>
<comment type="catalytic activity">
    <reaction evidence="8">
        <text>NAD(+) + NADPH + H(+)(in) = NADH + NADP(+) + H(+)(out)</text>
        <dbReference type="Rhea" id="RHEA:47992"/>
        <dbReference type="ChEBI" id="CHEBI:15378"/>
        <dbReference type="ChEBI" id="CHEBI:57540"/>
        <dbReference type="ChEBI" id="CHEBI:57783"/>
        <dbReference type="ChEBI" id="CHEBI:57945"/>
        <dbReference type="ChEBI" id="CHEBI:58349"/>
        <dbReference type="EC" id="7.1.1.1"/>
    </reaction>
</comment>
<dbReference type="GO" id="GO:0050661">
    <property type="term" value="F:NADP binding"/>
    <property type="evidence" value="ECO:0007669"/>
    <property type="project" value="TreeGrafter"/>
</dbReference>
<dbReference type="Gene3D" id="3.40.50.720">
    <property type="entry name" value="NAD(P)-binding Rossmann-like Domain"/>
    <property type="match status" value="2"/>
</dbReference>
<dbReference type="FunFam" id="3.40.50.720:FF:000188">
    <property type="entry name" value="NAD(P) transhydrogenase alpha subunit 1"/>
    <property type="match status" value="1"/>
</dbReference>
<comment type="caution">
    <text evidence="14">The sequence shown here is derived from an EMBL/GenBank/DDBJ whole genome shotgun (WGS) entry which is preliminary data.</text>
</comment>
<organism evidence="14 15">
    <name type="scientific">Pseudocalidococcus azoricus BACA0444</name>
    <dbReference type="NCBI Taxonomy" id="2918990"/>
    <lineage>
        <taxon>Bacteria</taxon>
        <taxon>Bacillati</taxon>
        <taxon>Cyanobacteriota</taxon>
        <taxon>Cyanophyceae</taxon>
        <taxon>Acaryochloridales</taxon>
        <taxon>Thermosynechococcaceae</taxon>
        <taxon>Pseudocalidococcus</taxon>
        <taxon>Pseudocalidococcus azoricus</taxon>
    </lineage>
</organism>
<evidence type="ECO:0000256" key="7">
    <source>
        <dbReference type="ARBA" id="ARBA00023027"/>
    </source>
</evidence>
<dbReference type="PANTHER" id="PTHR10160:SF19">
    <property type="entry name" value="PROTON-TRANSLOCATING NAD(P)(+) TRANSHYDROGENASE"/>
    <property type="match status" value="1"/>
</dbReference>
<dbReference type="PROSITE" id="PS00837">
    <property type="entry name" value="ALADH_PNT_2"/>
    <property type="match status" value="1"/>
</dbReference>
<dbReference type="SUPFAM" id="SSF51735">
    <property type="entry name" value="NAD(P)-binding Rossmann-fold domains"/>
    <property type="match status" value="1"/>
</dbReference>
<dbReference type="GO" id="GO:0008750">
    <property type="term" value="F:proton-translocating NAD(P)+ transhydrogenase activity"/>
    <property type="evidence" value="ECO:0007669"/>
    <property type="project" value="UniProtKB-EC"/>
</dbReference>
<keyword evidence="6" id="KW-1278">Translocase</keyword>
<dbReference type="SUPFAM" id="SSF52283">
    <property type="entry name" value="Formate/glycerate dehydrogenase catalytic domain-like"/>
    <property type="match status" value="1"/>
</dbReference>
<feature type="domain" description="Alanine dehydrogenase/pyridine nucleotide transhydrogenase N-terminal" evidence="13">
    <location>
        <begin position="16"/>
        <end position="151"/>
    </location>
</feature>
<reference evidence="15" key="1">
    <citation type="submission" date="2023-07" db="EMBL/GenBank/DDBJ databases">
        <authorList>
            <person name="Luz R."/>
            <person name="Cordeiro R."/>
            <person name="Fonseca A."/>
            <person name="Goncalves V."/>
        </authorList>
    </citation>
    <scope>NUCLEOTIDE SEQUENCE [LARGE SCALE GENOMIC DNA]</scope>
    <source>
        <strain evidence="15">BACA0444</strain>
    </source>
</reference>
<evidence type="ECO:0000256" key="1">
    <source>
        <dbReference type="ARBA" id="ARBA00003943"/>
    </source>
</evidence>
<dbReference type="EC" id="7.1.1.1" evidence="3"/>
<evidence type="ECO:0000259" key="12">
    <source>
        <dbReference type="SMART" id="SM01002"/>
    </source>
</evidence>
<comment type="similarity">
    <text evidence="2">Belongs to the AlaDH/PNT family.</text>
</comment>
<evidence type="ECO:0000256" key="4">
    <source>
        <dbReference type="ARBA" id="ARBA00022741"/>
    </source>
</evidence>
<dbReference type="SMART" id="SM01003">
    <property type="entry name" value="AlaDh_PNT_N"/>
    <property type="match status" value="1"/>
</dbReference>
<feature type="domain" description="Alanine dehydrogenase/pyridine nucleotide transhydrogenase NAD(H)-binding" evidence="12">
    <location>
        <begin position="160"/>
        <end position="324"/>
    </location>
</feature>
<dbReference type="PANTHER" id="PTHR10160">
    <property type="entry name" value="NAD(P) TRANSHYDROGENASE"/>
    <property type="match status" value="1"/>
</dbReference>
<dbReference type="Proteomes" id="UP001268256">
    <property type="component" value="Unassembled WGS sequence"/>
</dbReference>
<dbReference type="SMART" id="SM01002">
    <property type="entry name" value="AlaDh_PNT_C"/>
    <property type="match status" value="1"/>
</dbReference>
<keyword evidence="7" id="KW-0520">NAD</keyword>
<dbReference type="Pfam" id="PF05222">
    <property type="entry name" value="AlaDh_PNT_N"/>
    <property type="match status" value="1"/>
</dbReference>
<sequence>MEDTSIIDLPRLMKIGVVKEREVAERRVALNPDTVAKLVKQGYVVLVEAGAGELSFYSDVDYQAAGAEIKTELEEVWGGVDVLLKVAPLREREIDWLRPGSTLISFLSPLSQPEHIQRLAEKNITAFALELIPRSSRAQVMDALSSQAGVAGYQAVLVAAAALPKFFPMLTTAAGTIPPAKVFIIGAGVAGLQAIATARRLGAIVEAFDIRPAVKEEVQSLGAKFVEVALEEDTVAAGGYAKEVSVAAKQKTQEAIAAHVQTADVVITTAQVPGRTAPLLVTEEMLLAMKPGSVVVDLAAEQGGNCAWTEAGREIVRNGITVIGPINLPSSLSIQASQMYAKNISTLLTYLTKDGELNLDFSDDIIGGACVTHGGEIRNERVKQALHQLETVAV</sequence>
<evidence type="ECO:0000313" key="15">
    <source>
        <dbReference type="Proteomes" id="UP001268256"/>
    </source>
</evidence>
<name>A0AAE4FPQ1_9CYAN</name>
<proteinExistence type="inferred from homology"/>
<keyword evidence="14" id="KW-0560">Oxidoreductase</keyword>
<dbReference type="InterPro" id="IPR007886">
    <property type="entry name" value="AlaDH/PNT_N"/>
</dbReference>
<keyword evidence="15" id="KW-1185">Reference proteome</keyword>
<evidence type="ECO:0000256" key="6">
    <source>
        <dbReference type="ARBA" id="ARBA00022967"/>
    </source>
</evidence>
<evidence type="ECO:0000256" key="11">
    <source>
        <dbReference type="ARBA" id="ARBA00084087"/>
    </source>
</evidence>
<evidence type="ECO:0000256" key="2">
    <source>
        <dbReference type="ARBA" id="ARBA00005689"/>
    </source>
</evidence>
<evidence type="ECO:0000313" key="14">
    <source>
        <dbReference type="EMBL" id="MDS3859969.1"/>
    </source>
</evidence>
<evidence type="ECO:0000256" key="9">
    <source>
        <dbReference type="ARBA" id="ARBA00071353"/>
    </source>
</evidence>
<dbReference type="InterPro" id="IPR008143">
    <property type="entry name" value="Ala_DH/PNT_CS2"/>
</dbReference>
<keyword evidence="4" id="KW-0547">Nucleotide-binding</keyword>